<evidence type="ECO:0000256" key="1">
    <source>
        <dbReference type="ARBA" id="ARBA00001974"/>
    </source>
</evidence>
<keyword evidence="2" id="KW-0285">Flavoprotein</keyword>
<gene>
    <name evidence="7" type="ORF">E0D97_13605</name>
</gene>
<comment type="cofactor">
    <cofactor evidence="1">
        <name>FAD</name>
        <dbReference type="ChEBI" id="CHEBI:57692"/>
    </cofactor>
</comment>
<comment type="caution">
    <text evidence="7">The sequence shown here is derived from an EMBL/GenBank/DDBJ whole genome shotgun (WGS) entry which is preliminary data.</text>
</comment>
<evidence type="ECO:0000313" key="7">
    <source>
        <dbReference type="EMBL" id="TCD13503.1"/>
    </source>
</evidence>
<evidence type="ECO:0000256" key="2">
    <source>
        <dbReference type="ARBA" id="ARBA00022630"/>
    </source>
</evidence>
<dbReference type="PANTHER" id="PTHR43557:SF2">
    <property type="entry name" value="RIESKE DOMAIN-CONTAINING PROTEIN-RELATED"/>
    <property type="match status" value="1"/>
</dbReference>
<dbReference type="Gene3D" id="3.30.390.30">
    <property type="match status" value="1"/>
</dbReference>
<sequence length="409" mass="43857">MPHTVIIGGSHAAVAAAAALRHHDPDMAITLVCEESELPYQRPPLSKSYMSGDMSLARLRLRPAEWYSDNHIDLKLGVAATSIDRSEKLVRLAGDTTIPFDTLVLATGASARRFPANSGGELPNVRVMRTLDDANELMETMKPGRKLIVIGGGYIGLEAAAEAAKKELEVTVIEAADRILKRVACRETADAFRALHAAHGVTVMEDTQIARINEKDGVAVSVTLSDGRELPLDLAVVGIGISPNAELAEAAGLEVAVGIAVDEHGRTSDPSIYAAGDCTILPFQNMPTRLESVQNAHDQAAAVAANIAGIATVYDPHPWFWSDQYDLKLQIAGLNRGYDSVIVRPGKREGSVSHFYFRQGRFIAVDCLNDAATYAMSRKLLEAGAEITADQIADEGFDLRAAVKALPGR</sequence>
<dbReference type="InterPro" id="IPR023753">
    <property type="entry name" value="FAD/NAD-binding_dom"/>
</dbReference>
<dbReference type="GO" id="GO:0016651">
    <property type="term" value="F:oxidoreductase activity, acting on NAD(P)H"/>
    <property type="evidence" value="ECO:0007669"/>
    <property type="project" value="TreeGrafter"/>
</dbReference>
<dbReference type="PANTHER" id="PTHR43557">
    <property type="entry name" value="APOPTOSIS-INDUCING FACTOR 1"/>
    <property type="match status" value="1"/>
</dbReference>
<dbReference type="InterPro" id="IPR028202">
    <property type="entry name" value="Reductase_C"/>
</dbReference>
<organism evidence="7 8">
    <name type="scientific">Oricola cellulosilytica</name>
    <dbReference type="NCBI Taxonomy" id="1429082"/>
    <lineage>
        <taxon>Bacteria</taxon>
        <taxon>Pseudomonadati</taxon>
        <taxon>Pseudomonadota</taxon>
        <taxon>Alphaproteobacteria</taxon>
        <taxon>Hyphomicrobiales</taxon>
        <taxon>Ahrensiaceae</taxon>
        <taxon>Oricola</taxon>
    </lineage>
</organism>
<dbReference type="PRINTS" id="PR00411">
    <property type="entry name" value="PNDRDTASEI"/>
</dbReference>
<dbReference type="PRINTS" id="PR00368">
    <property type="entry name" value="FADPNR"/>
</dbReference>
<evidence type="ECO:0000256" key="4">
    <source>
        <dbReference type="ARBA" id="ARBA00023002"/>
    </source>
</evidence>
<dbReference type="EMBL" id="SJST01000005">
    <property type="protein sequence ID" value="TCD13503.1"/>
    <property type="molecule type" value="Genomic_DNA"/>
</dbReference>
<evidence type="ECO:0000259" key="5">
    <source>
        <dbReference type="Pfam" id="PF07992"/>
    </source>
</evidence>
<name>A0A4R0P8U2_9HYPH</name>
<keyword evidence="4" id="KW-0560">Oxidoreductase</keyword>
<dbReference type="GO" id="GO:0005737">
    <property type="term" value="C:cytoplasm"/>
    <property type="evidence" value="ECO:0007669"/>
    <property type="project" value="TreeGrafter"/>
</dbReference>
<reference evidence="7 8" key="1">
    <citation type="journal article" date="2015" name="Antonie Van Leeuwenhoek">
        <title>Oricola cellulosilytica gen. nov., sp. nov., a cellulose-degrading bacterium of the family Phyllobacteriaceae isolated from surface seashore water, and emended descriptions of Mesorhizobium loti and Phyllobacterium myrsinacearum.</title>
        <authorList>
            <person name="Hameed A."/>
            <person name="Shahina M."/>
            <person name="Lai W.A."/>
            <person name="Lin S.Y."/>
            <person name="Young L.S."/>
            <person name="Liu Y.C."/>
            <person name="Hsu Y.H."/>
            <person name="Young C.C."/>
        </authorList>
    </citation>
    <scope>NUCLEOTIDE SEQUENCE [LARGE SCALE GENOMIC DNA]</scope>
    <source>
        <strain evidence="7 8">KCTC 52183</strain>
    </source>
</reference>
<proteinExistence type="predicted"/>
<dbReference type="RefSeq" id="WP_131569823.1">
    <property type="nucleotide sequence ID" value="NZ_JAINFK010000006.1"/>
</dbReference>
<dbReference type="OrthoDB" id="7809559at2"/>
<dbReference type="Pfam" id="PF14759">
    <property type="entry name" value="Reductase_C"/>
    <property type="match status" value="1"/>
</dbReference>
<dbReference type="Pfam" id="PF07992">
    <property type="entry name" value="Pyr_redox_2"/>
    <property type="match status" value="1"/>
</dbReference>
<feature type="domain" description="FAD/NAD(P)-binding" evidence="5">
    <location>
        <begin position="3"/>
        <end position="300"/>
    </location>
</feature>
<accession>A0A4R0P8U2</accession>
<dbReference type="Gene3D" id="3.50.50.60">
    <property type="entry name" value="FAD/NAD(P)-binding domain"/>
    <property type="match status" value="2"/>
</dbReference>
<protein>
    <submittedName>
        <fullName evidence="7">Pyridine nucleotide-disulfide oxidoreductase</fullName>
    </submittedName>
</protein>
<dbReference type="InterPro" id="IPR036188">
    <property type="entry name" value="FAD/NAD-bd_sf"/>
</dbReference>
<evidence type="ECO:0000259" key="6">
    <source>
        <dbReference type="Pfam" id="PF14759"/>
    </source>
</evidence>
<feature type="domain" description="Reductase C-terminal" evidence="6">
    <location>
        <begin position="319"/>
        <end position="402"/>
    </location>
</feature>
<keyword evidence="8" id="KW-1185">Reference proteome</keyword>
<keyword evidence="3" id="KW-0274">FAD</keyword>
<dbReference type="SUPFAM" id="SSF55424">
    <property type="entry name" value="FAD/NAD-linked reductases, dimerisation (C-terminal) domain"/>
    <property type="match status" value="1"/>
</dbReference>
<evidence type="ECO:0000313" key="8">
    <source>
        <dbReference type="Proteomes" id="UP000291301"/>
    </source>
</evidence>
<dbReference type="AlphaFoldDB" id="A0A4R0P8U2"/>
<dbReference type="Proteomes" id="UP000291301">
    <property type="component" value="Unassembled WGS sequence"/>
</dbReference>
<evidence type="ECO:0000256" key="3">
    <source>
        <dbReference type="ARBA" id="ARBA00022827"/>
    </source>
</evidence>
<dbReference type="InterPro" id="IPR016156">
    <property type="entry name" value="FAD/NAD-linked_Rdtase_dimer_sf"/>
</dbReference>
<dbReference type="InterPro" id="IPR050446">
    <property type="entry name" value="FAD-oxidoreductase/Apoptosis"/>
</dbReference>
<dbReference type="SUPFAM" id="SSF51905">
    <property type="entry name" value="FAD/NAD(P)-binding domain"/>
    <property type="match status" value="2"/>
</dbReference>